<evidence type="ECO:0000313" key="2">
    <source>
        <dbReference type="EMBL" id="GMI69848.1"/>
    </source>
</evidence>
<dbReference type="InterPro" id="IPR025558">
    <property type="entry name" value="DUF4283"/>
</dbReference>
<dbReference type="AlphaFoldDB" id="A0A9W7H3N5"/>
<gene>
    <name evidence="2" type="ORF">HRI_000654100</name>
</gene>
<organism evidence="2 3">
    <name type="scientific">Hibiscus trionum</name>
    <name type="common">Flower of an hour</name>
    <dbReference type="NCBI Taxonomy" id="183268"/>
    <lineage>
        <taxon>Eukaryota</taxon>
        <taxon>Viridiplantae</taxon>
        <taxon>Streptophyta</taxon>
        <taxon>Embryophyta</taxon>
        <taxon>Tracheophyta</taxon>
        <taxon>Spermatophyta</taxon>
        <taxon>Magnoliopsida</taxon>
        <taxon>eudicotyledons</taxon>
        <taxon>Gunneridae</taxon>
        <taxon>Pentapetalae</taxon>
        <taxon>rosids</taxon>
        <taxon>malvids</taxon>
        <taxon>Malvales</taxon>
        <taxon>Malvaceae</taxon>
        <taxon>Malvoideae</taxon>
        <taxon>Hibiscus</taxon>
    </lineage>
</organism>
<name>A0A9W7H3N5_HIBTR</name>
<evidence type="ECO:0000259" key="1">
    <source>
        <dbReference type="Pfam" id="PF14111"/>
    </source>
</evidence>
<protein>
    <recommendedName>
        <fullName evidence="1">DUF4283 domain-containing protein</fullName>
    </recommendedName>
</protein>
<proteinExistence type="predicted"/>
<sequence>MASSSVPQLNSIALTNEEAELFYTPDFGWDFAKEDPKLFLIGCFISSKPIDIYVVLSAFEGIWKPSNLVSISVLQDNFLKIKFKEVKHCYEILNRGPWLYKDEWLALTE</sequence>
<feature type="domain" description="DUF4283" evidence="1">
    <location>
        <begin position="33"/>
        <end position="107"/>
    </location>
</feature>
<dbReference type="Pfam" id="PF14111">
    <property type="entry name" value="DUF4283"/>
    <property type="match status" value="1"/>
</dbReference>
<comment type="caution">
    <text evidence="2">The sequence shown here is derived from an EMBL/GenBank/DDBJ whole genome shotgun (WGS) entry which is preliminary data.</text>
</comment>
<dbReference type="EMBL" id="BSYR01000007">
    <property type="protein sequence ID" value="GMI69848.1"/>
    <property type="molecule type" value="Genomic_DNA"/>
</dbReference>
<evidence type="ECO:0000313" key="3">
    <source>
        <dbReference type="Proteomes" id="UP001165190"/>
    </source>
</evidence>
<accession>A0A9W7H3N5</accession>
<dbReference type="Proteomes" id="UP001165190">
    <property type="component" value="Unassembled WGS sequence"/>
</dbReference>
<dbReference type="OrthoDB" id="1464103at2759"/>
<reference evidence="2" key="1">
    <citation type="submission" date="2023-05" db="EMBL/GenBank/DDBJ databases">
        <title>Genome and transcriptome analyses reveal genes involved in the formation of fine ridges on petal epidermal cells in Hibiscus trionum.</title>
        <authorList>
            <person name="Koshimizu S."/>
            <person name="Masuda S."/>
            <person name="Ishii T."/>
            <person name="Shirasu K."/>
            <person name="Hoshino A."/>
            <person name="Arita M."/>
        </authorList>
    </citation>
    <scope>NUCLEOTIDE SEQUENCE</scope>
    <source>
        <strain evidence="2">Hamamatsu line</strain>
    </source>
</reference>
<keyword evidence="3" id="KW-1185">Reference proteome</keyword>